<keyword evidence="6 13" id="KW-0418">Kinase</keyword>
<comment type="catalytic activity">
    <reaction evidence="8">
        <text>L-threonyl-[protein] + ATP = O-phospho-L-threonyl-[protein] + ADP + H(+)</text>
        <dbReference type="Rhea" id="RHEA:46608"/>
        <dbReference type="Rhea" id="RHEA-COMP:11060"/>
        <dbReference type="Rhea" id="RHEA-COMP:11605"/>
        <dbReference type="ChEBI" id="CHEBI:15378"/>
        <dbReference type="ChEBI" id="CHEBI:30013"/>
        <dbReference type="ChEBI" id="CHEBI:30616"/>
        <dbReference type="ChEBI" id="CHEBI:61977"/>
        <dbReference type="ChEBI" id="CHEBI:456216"/>
        <dbReference type="EC" id="2.7.11.1"/>
    </reaction>
</comment>
<accession>A0A024TL16</accession>
<proteinExistence type="inferred from homology"/>
<evidence type="ECO:0000313" key="13">
    <source>
        <dbReference type="EMBL" id="ETV94830.1"/>
    </source>
</evidence>
<evidence type="ECO:0000256" key="7">
    <source>
        <dbReference type="ARBA" id="ARBA00022840"/>
    </source>
</evidence>
<dbReference type="InterPro" id="IPR008271">
    <property type="entry name" value="Ser/Thr_kinase_AS"/>
</dbReference>
<name>A0A024TL16_9STRA</name>
<dbReference type="CDD" id="cd08215">
    <property type="entry name" value="STKc_Nek"/>
    <property type="match status" value="1"/>
</dbReference>
<dbReference type="GO" id="GO:0005524">
    <property type="term" value="F:ATP binding"/>
    <property type="evidence" value="ECO:0007669"/>
    <property type="project" value="UniProtKB-UniRule"/>
</dbReference>
<dbReference type="SUPFAM" id="SSF56112">
    <property type="entry name" value="Protein kinase-like (PK-like)"/>
    <property type="match status" value="1"/>
</dbReference>
<dbReference type="PROSITE" id="PS00108">
    <property type="entry name" value="PROTEIN_KINASE_ST"/>
    <property type="match status" value="1"/>
</dbReference>
<evidence type="ECO:0000256" key="9">
    <source>
        <dbReference type="ARBA" id="ARBA00048679"/>
    </source>
</evidence>
<organism evidence="13">
    <name type="scientific">Aphanomyces invadans</name>
    <dbReference type="NCBI Taxonomy" id="157072"/>
    <lineage>
        <taxon>Eukaryota</taxon>
        <taxon>Sar</taxon>
        <taxon>Stramenopiles</taxon>
        <taxon>Oomycota</taxon>
        <taxon>Saprolegniomycetes</taxon>
        <taxon>Saprolegniales</taxon>
        <taxon>Verrucalvaceae</taxon>
        <taxon>Aphanomyces</taxon>
    </lineage>
</organism>
<keyword evidence="5 10" id="KW-0547">Nucleotide-binding</keyword>
<comment type="similarity">
    <text evidence="1">Belongs to the protein kinase superfamily. NEK Ser/Thr protein kinase family. NIMA subfamily.</text>
</comment>
<feature type="compositionally biased region" description="Acidic residues" evidence="11">
    <location>
        <begin position="607"/>
        <end position="624"/>
    </location>
</feature>
<feature type="region of interest" description="Disordered" evidence="11">
    <location>
        <begin position="420"/>
        <end position="456"/>
    </location>
</feature>
<evidence type="ECO:0000256" key="11">
    <source>
        <dbReference type="SAM" id="MobiDB-lite"/>
    </source>
</evidence>
<evidence type="ECO:0000256" key="5">
    <source>
        <dbReference type="ARBA" id="ARBA00022741"/>
    </source>
</evidence>
<dbReference type="eggNOG" id="KOG0589">
    <property type="taxonomic scope" value="Eukaryota"/>
</dbReference>
<evidence type="ECO:0000259" key="12">
    <source>
        <dbReference type="PROSITE" id="PS50011"/>
    </source>
</evidence>
<keyword evidence="7 10" id="KW-0067">ATP-binding</keyword>
<dbReference type="PROSITE" id="PS00107">
    <property type="entry name" value="PROTEIN_KINASE_ATP"/>
    <property type="match status" value="1"/>
</dbReference>
<dbReference type="Pfam" id="PF00069">
    <property type="entry name" value="Pkinase"/>
    <property type="match status" value="1"/>
</dbReference>
<evidence type="ECO:0000256" key="3">
    <source>
        <dbReference type="ARBA" id="ARBA00022527"/>
    </source>
</evidence>
<dbReference type="AlphaFoldDB" id="A0A024TL16"/>
<dbReference type="FunFam" id="1.10.510.10:FF:000869">
    <property type="entry name" value="Nek protein kinase"/>
    <property type="match status" value="1"/>
</dbReference>
<feature type="compositionally biased region" description="Polar residues" evidence="11">
    <location>
        <begin position="432"/>
        <end position="442"/>
    </location>
</feature>
<dbReference type="EC" id="2.7.11.1" evidence="2"/>
<keyword evidence="4" id="KW-0808">Transferase</keyword>
<evidence type="ECO:0000256" key="6">
    <source>
        <dbReference type="ARBA" id="ARBA00022777"/>
    </source>
</evidence>
<evidence type="ECO:0000256" key="8">
    <source>
        <dbReference type="ARBA" id="ARBA00047899"/>
    </source>
</evidence>
<dbReference type="InterPro" id="IPR051131">
    <property type="entry name" value="NEK_Ser/Thr_kinase_NIMA"/>
</dbReference>
<dbReference type="GeneID" id="20088546"/>
<feature type="region of interest" description="Disordered" evidence="11">
    <location>
        <begin position="589"/>
        <end position="707"/>
    </location>
</feature>
<protein>
    <recommendedName>
        <fullName evidence="2">non-specific serine/threonine protein kinase</fullName>
        <ecNumber evidence="2">2.7.11.1</ecNumber>
    </recommendedName>
</protein>
<dbReference type="PANTHER" id="PTHR44899:SF3">
    <property type="entry name" value="SERINE_THREONINE-PROTEIN KINASE NEK1"/>
    <property type="match status" value="1"/>
</dbReference>
<dbReference type="VEuPathDB" id="FungiDB:H310_11496"/>
<dbReference type="Gene3D" id="1.10.510.10">
    <property type="entry name" value="Transferase(Phosphotransferase) domain 1"/>
    <property type="match status" value="1"/>
</dbReference>
<dbReference type="PROSITE" id="PS50011">
    <property type="entry name" value="PROTEIN_KINASE_DOM"/>
    <property type="match status" value="1"/>
</dbReference>
<dbReference type="FunFam" id="3.30.200.20:FF:000097">
    <property type="entry name" value="Probable serine/threonine-protein kinase nek1"/>
    <property type="match status" value="1"/>
</dbReference>
<dbReference type="InterPro" id="IPR017441">
    <property type="entry name" value="Protein_kinase_ATP_BS"/>
</dbReference>
<dbReference type="SMART" id="SM00220">
    <property type="entry name" value="S_TKc"/>
    <property type="match status" value="1"/>
</dbReference>
<dbReference type="RefSeq" id="XP_008876421.1">
    <property type="nucleotide sequence ID" value="XM_008878199.1"/>
</dbReference>
<keyword evidence="3" id="KW-0723">Serine/threonine-protein kinase</keyword>
<dbReference type="InterPro" id="IPR011009">
    <property type="entry name" value="Kinase-like_dom_sf"/>
</dbReference>
<evidence type="ECO:0000256" key="1">
    <source>
        <dbReference type="ARBA" id="ARBA00010886"/>
    </source>
</evidence>
<evidence type="ECO:0000256" key="2">
    <source>
        <dbReference type="ARBA" id="ARBA00012513"/>
    </source>
</evidence>
<feature type="compositionally biased region" description="Basic residues" evidence="11">
    <location>
        <begin position="443"/>
        <end position="456"/>
    </location>
</feature>
<evidence type="ECO:0000256" key="4">
    <source>
        <dbReference type="ARBA" id="ARBA00022679"/>
    </source>
</evidence>
<dbReference type="GO" id="GO:0004674">
    <property type="term" value="F:protein serine/threonine kinase activity"/>
    <property type="evidence" value="ECO:0007669"/>
    <property type="project" value="UniProtKB-KW"/>
</dbReference>
<reference evidence="13" key="1">
    <citation type="submission" date="2013-12" db="EMBL/GenBank/DDBJ databases">
        <title>The Genome Sequence of Aphanomyces invadans NJM9701.</title>
        <authorList>
            <consortium name="The Broad Institute Genomics Platform"/>
            <person name="Russ C."/>
            <person name="Tyler B."/>
            <person name="van West P."/>
            <person name="Dieguez-Uribeondo J."/>
            <person name="Young S.K."/>
            <person name="Zeng Q."/>
            <person name="Gargeya S."/>
            <person name="Fitzgerald M."/>
            <person name="Abouelleil A."/>
            <person name="Alvarado L."/>
            <person name="Chapman S.B."/>
            <person name="Gainer-Dewar J."/>
            <person name="Goldberg J."/>
            <person name="Griggs A."/>
            <person name="Gujja S."/>
            <person name="Hansen M."/>
            <person name="Howarth C."/>
            <person name="Imamovic A."/>
            <person name="Ireland A."/>
            <person name="Larimer J."/>
            <person name="McCowan C."/>
            <person name="Murphy C."/>
            <person name="Pearson M."/>
            <person name="Poon T.W."/>
            <person name="Priest M."/>
            <person name="Roberts A."/>
            <person name="Saif S."/>
            <person name="Shea T."/>
            <person name="Sykes S."/>
            <person name="Wortman J."/>
            <person name="Nusbaum C."/>
            <person name="Birren B."/>
        </authorList>
    </citation>
    <scope>NUCLEOTIDE SEQUENCE [LARGE SCALE GENOMIC DNA]</scope>
    <source>
        <strain evidence="13">NJM9701</strain>
    </source>
</reference>
<dbReference type="STRING" id="157072.A0A024TL16"/>
<feature type="binding site" evidence="10">
    <location>
        <position position="34"/>
    </location>
    <ligand>
        <name>ATP</name>
        <dbReference type="ChEBI" id="CHEBI:30616"/>
    </ligand>
</feature>
<dbReference type="Gene3D" id="3.30.200.20">
    <property type="entry name" value="Phosphorylase Kinase, domain 1"/>
    <property type="match status" value="1"/>
</dbReference>
<dbReference type="PANTHER" id="PTHR44899">
    <property type="entry name" value="CAMK FAMILY PROTEIN KINASE"/>
    <property type="match status" value="1"/>
</dbReference>
<evidence type="ECO:0000256" key="10">
    <source>
        <dbReference type="PROSITE-ProRule" id="PRU10141"/>
    </source>
</evidence>
<dbReference type="InterPro" id="IPR000719">
    <property type="entry name" value="Prot_kinase_dom"/>
</dbReference>
<sequence length="707" mass="77698">MDKYMEERCIGRGSYGCAYLATEVKTGKQYVVKKIPIELMTDKEKKQAFAEVELLSRLDNEYVVQYKENFVEGTVLHLVMEYCDGGDLTARIKEMKDSNGGYFPPDVVLTWFVQMAVAIKYLHERHILHRDLKTSNIFLTRRNIVKLGDFGIARTLESTMDHAKTVVGTPYYMSPEVCESKPYSYASDVWALGCVLYEVCALKHAFDAPNILMLIVKIIQHEFPPLPPCYPAEFTSLLQALLNKDPEKRPSIDAILRMPMLQDSLRAMQMSAMGTPDMQAADSVDETDLCDGTRSNIKNGGQWTDLVPIDGTVAFDYLSSSFQQDQVATGIRPPTLVQTSPKMMAGVAGKARGGGDRMCWVESAGSDEVDEVLEGPISPTPCDDELIKPNYETAYSEECFDSIHIDYGRKVRGGRRKALTLDQHMPLPPSGKPSTRHGTPQTHPKHHPPGRVHVAGKPRLQVDERSASRSSFQLPPRHPESIRPLVPVKVVVKPKSFVYPLSRRKSPGVAISLSSLSPSSSIGEEDDIGREVIESADDMDGGPYTSMSECDAEENFYSDDSDFDNEDLTLDTSGEVDLGVAGGVVLSPTALPTRGQSPPFVEHGYSDDFDDTEAEVIEYDNDDDFATHNGSSSSSSSDDGDDEGGDDARTGAVCGNERRGLVESYSYDDDDDFLQPATPSKPPTAHPSLTGDLPLPPMASVVAVGHR</sequence>
<dbReference type="EMBL" id="KI913983">
    <property type="protein sequence ID" value="ETV94830.1"/>
    <property type="molecule type" value="Genomic_DNA"/>
</dbReference>
<comment type="catalytic activity">
    <reaction evidence="9">
        <text>L-seryl-[protein] + ATP = O-phospho-L-seryl-[protein] + ADP + H(+)</text>
        <dbReference type="Rhea" id="RHEA:17989"/>
        <dbReference type="Rhea" id="RHEA-COMP:9863"/>
        <dbReference type="Rhea" id="RHEA-COMP:11604"/>
        <dbReference type="ChEBI" id="CHEBI:15378"/>
        <dbReference type="ChEBI" id="CHEBI:29999"/>
        <dbReference type="ChEBI" id="CHEBI:30616"/>
        <dbReference type="ChEBI" id="CHEBI:83421"/>
        <dbReference type="ChEBI" id="CHEBI:456216"/>
        <dbReference type="EC" id="2.7.11.1"/>
    </reaction>
</comment>
<gene>
    <name evidence="13" type="ORF">H310_11496</name>
</gene>
<dbReference type="OrthoDB" id="248923at2759"/>
<feature type="domain" description="Protein kinase" evidence="12">
    <location>
        <begin position="4"/>
        <end position="261"/>
    </location>
</feature>